<feature type="region of interest" description="Disordered" evidence="5">
    <location>
        <begin position="1"/>
        <end position="27"/>
    </location>
</feature>
<evidence type="ECO:0000256" key="3">
    <source>
        <dbReference type="PROSITE-ProRule" id="PRU00168"/>
    </source>
</evidence>
<dbReference type="GO" id="GO:0005886">
    <property type="term" value="C:plasma membrane"/>
    <property type="evidence" value="ECO:0007669"/>
    <property type="project" value="TreeGrafter"/>
</dbReference>
<feature type="domain" description="WW" evidence="8">
    <location>
        <begin position="138"/>
        <end position="165"/>
    </location>
</feature>
<feature type="compositionally biased region" description="Polar residues" evidence="5">
    <location>
        <begin position="182"/>
        <end position="199"/>
    </location>
</feature>
<dbReference type="InterPro" id="IPR057827">
    <property type="entry name" value="WW_fungi"/>
</dbReference>
<evidence type="ECO:0000259" key="6">
    <source>
        <dbReference type="PROSITE" id="PS50002"/>
    </source>
</evidence>
<dbReference type="CDD" id="cd11883">
    <property type="entry name" value="SH3_Sdc25"/>
    <property type="match status" value="1"/>
</dbReference>
<dbReference type="PROSITE" id="PS50020">
    <property type="entry name" value="WW_DOMAIN_2"/>
    <property type="match status" value="1"/>
</dbReference>
<dbReference type="OrthoDB" id="546434at2759"/>
<feature type="compositionally biased region" description="Polar residues" evidence="5">
    <location>
        <begin position="140"/>
        <end position="170"/>
    </location>
</feature>
<dbReference type="Pfam" id="PF00018">
    <property type="entry name" value="SH3_1"/>
    <property type="match status" value="1"/>
</dbReference>
<dbReference type="Proteomes" id="UP000827284">
    <property type="component" value="Unassembled WGS sequence"/>
</dbReference>
<dbReference type="Gene3D" id="1.10.840.10">
    <property type="entry name" value="Ras guanine-nucleotide exchange factors catalytic domain"/>
    <property type="match status" value="1"/>
</dbReference>
<evidence type="ECO:0000313" key="10">
    <source>
        <dbReference type="EMBL" id="GJJ73264.1"/>
    </source>
</evidence>
<feature type="region of interest" description="Disordered" evidence="5">
    <location>
        <begin position="580"/>
        <end position="602"/>
    </location>
</feature>
<dbReference type="GO" id="GO:0007265">
    <property type="term" value="P:Ras protein signal transduction"/>
    <property type="evidence" value="ECO:0007669"/>
    <property type="project" value="TreeGrafter"/>
</dbReference>
<dbReference type="SMART" id="SM00229">
    <property type="entry name" value="RasGEFN"/>
    <property type="match status" value="1"/>
</dbReference>
<keyword evidence="2 3" id="KW-0344">Guanine-nucleotide releasing factor</keyword>
<feature type="compositionally biased region" description="Polar residues" evidence="5">
    <location>
        <begin position="218"/>
        <end position="234"/>
    </location>
</feature>
<dbReference type="SUPFAM" id="SSF48366">
    <property type="entry name" value="Ras GEF"/>
    <property type="match status" value="1"/>
</dbReference>
<feature type="compositionally biased region" description="Low complexity" evidence="5">
    <location>
        <begin position="628"/>
        <end position="651"/>
    </location>
</feature>
<dbReference type="PROSITE" id="PS50002">
    <property type="entry name" value="SH3"/>
    <property type="match status" value="1"/>
</dbReference>
<dbReference type="InterPro" id="IPR001202">
    <property type="entry name" value="WW_dom"/>
</dbReference>
<evidence type="ECO:0000259" key="9">
    <source>
        <dbReference type="PROSITE" id="PS50212"/>
    </source>
</evidence>
<dbReference type="SMART" id="SM00326">
    <property type="entry name" value="SH3"/>
    <property type="match status" value="1"/>
</dbReference>
<dbReference type="InterPro" id="IPR001452">
    <property type="entry name" value="SH3_domain"/>
</dbReference>
<dbReference type="CDD" id="cd00155">
    <property type="entry name" value="RasGEF"/>
    <property type="match status" value="1"/>
</dbReference>
<feature type="domain" description="Ras-GEF" evidence="7">
    <location>
        <begin position="920"/>
        <end position="1155"/>
    </location>
</feature>
<dbReference type="PANTHER" id="PTHR23113:SF368">
    <property type="entry name" value="CELL DIVISION CONTROL PROTEIN 25"/>
    <property type="match status" value="1"/>
</dbReference>
<gene>
    <name evidence="10" type="ORF">EMPS_05622</name>
</gene>
<dbReference type="EMBL" id="BQFW01000007">
    <property type="protein sequence ID" value="GJJ73264.1"/>
    <property type="molecule type" value="Genomic_DNA"/>
</dbReference>
<evidence type="ECO:0000256" key="5">
    <source>
        <dbReference type="SAM" id="MobiDB-lite"/>
    </source>
</evidence>
<evidence type="ECO:0000259" key="8">
    <source>
        <dbReference type="PROSITE" id="PS50020"/>
    </source>
</evidence>
<evidence type="ECO:0000256" key="2">
    <source>
        <dbReference type="ARBA" id="ARBA00022658"/>
    </source>
</evidence>
<keyword evidence="1 4" id="KW-0728">SH3 domain</keyword>
<dbReference type="SMART" id="SM00456">
    <property type="entry name" value="WW"/>
    <property type="match status" value="1"/>
</dbReference>
<dbReference type="InterPro" id="IPR036020">
    <property type="entry name" value="WW_dom_sf"/>
</dbReference>
<reference evidence="10" key="2">
    <citation type="journal article" date="2022" name="Microbiol. Resour. Announc.">
        <title>Whole-Genome Sequence of Entomortierella parvispora E1425, a Mucoromycotan Fungus Associated with Burkholderiaceae-Related Endosymbiotic Bacteria.</title>
        <authorList>
            <person name="Herlambang A."/>
            <person name="Guo Y."/>
            <person name="Takashima Y."/>
            <person name="Narisawa K."/>
            <person name="Ohta H."/>
            <person name="Nishizawa T."/>
        </authorList>
    </citation>
    <scope>NUCLEOTIDE SEQUENCE</scope>
    <source>
        <strain evidence="10">E1425</strain>
    </source>
</reference>
<dbReference type="InterPro" id="IPR023578">
    <property type="entry name" value="Ras_GEF_dom_sf"/>
</dbReference>
<feature type="compositionally biased region" description="Basic and acidic residues" evidence="5">
    <location>
        <begin position="580"/>
        <end position="591"/>
    </location>
</feature>
<comment type="caution">
    <text evidence="10">The sequence shown here is derived from an EMBL/GenBank/DDBJ whole genome shotgun (WGS) entry which is preliminary data.</text>
</comment>
<dbReference type="InterPro" id="IPR001895">
    <property type="entry name" value="RASGEF_cat_dom"/>
</dbReference>
<evidence type="ECO:0000259" key="7">
    <source>
        <dbReference type="PROSITE" id="PS50009"/>
    </source>
</evidence>
<dbReference type="CDD" id="cd06224">
    <property type="entry name" value="REM"/>
    <property type="match status" value="1"/>
</dbReference>
<feature type="compositionally biased region" description="Low complexity" evidence="5">
    <location>
        <begin position="200"/>
        <end position="217"/>
    </location>
</feature>
<dbReference type="InterPro" id="IPR019804">
    <property type="entry name" value="Ras_G-nucl-exch_fac_CS"/>
</dbReference>
<dbReference type="InterPro" id="IPR056685">
    <property type="entry name" value="DUF7783"/>
</dbReference>
<dbReference type="PROSITE" id="PS50009">
    <property type="entry name" value="RASGEF_CAT"/>
    <property type="match status" value="1"/>
</dbReference>
<dbReference type="Pfam" id="PF00617">
    <property type="entry name" value="RasGEF"/>
    <property type="match status" value="1"/>
</dbReference>
<evidence type="ECO:0000256" key="4">
    <source>
        <dbReference type="PROSITE-ProRule" id="PRU00192"/>
    </source>
</evidence>
<protein>
    <submittedName>
        <fullName evidence="10">Son of sevenless</fullName>
    </submittedName>
</protein>
<dbReference type="GO" id="GO:0005085">
    <property type="term" value="F:guanyl-nucleotide exchange factor activity"/>
    <property type="evidence" value="ECO:0007669"/>
    <property type="project" value="UniProtKB-KW"/>
</dbReference>
<name>A0A9P3HAS8_9FUNG</name>
<dbReference type="SUPFAM" id="SSF51045">
    <property type="entry name" value="WW domain"/>
    <property type="match status" value="1"/>
</dbReference>
<dbReference type="InterPro" id="IPR036964">
    <property type="entry name" value="RASGEF_cat_dom_sf"/>
</dbReference>
<dbReference type="Pfam" id="PF00618">
    <property type="entry name" value="RasGEF_N"/>
    <property type="match status" value="1"/>
</dbReference>
<dbReference type="Pfam" id="PF23518">
    <property type="entry name" value="WW_2"/>
    <property type="match status" value="1"/>
</dbReference>
<dbReference type="SMART" id="SM00147">
    <property type="entry name" value="RasGEF"/>
    <property type="match status" value="1"/>
</dbReference>
<dbReference type="InterPro" id="IPR008937">
    <property type="entry name" value="Ras-like_GEF"/>
</dbReference>
<dbReference type="Gene3D" id="1.20.870.10">
    <property type="entry name" value="Son of sevenless (SoS) protein Chain: S domain 1"/>
    <property type="match status" value="1"/>
</dbReference>
<keyword evidence="11" id="KW-1185">Reference proteome</keyword>
<dbReference type="PANTHER" id="PTHR23113">
    <property type="entry name" value="GUANINE NUCLEOTIDE EXCHANGE FACTOR"/>
    <property type="match status" value="1"/>
</dbReference>
<dbReference type="InterPro" id="IPR000651">
    <property type="entry name" value="Ras-like_Gua-exchang_fac_N"/>
</dbReference>
<feature type="domain" description="N-terminal Ras-GEF" evidence="9">
    <location>
        <begin position="752"/>
        <end position="885"/>
    </location>
</feature>
<dbReference type="Gene3D" id="2.20.70.10">
    <property type="match status" value="1"/>
</dbReference>
<organism evidence="10 11">
    <name type="scientific">Entomortierella parvispora</name>
    <dbReference type="NCBI Taxonomy" id="205924"/>
    <lineage>
        <taxon>Eukaryota</taxon>
        <taxon>Fungi</taxon>
        <taxon>Fungi incertae sedis</taxon>
        <taxon>Mucoromycota</taxon>
        <taxon>Mortierellomycotina</taxon>
        <taxon>Mortierellomycetes</taxon>
        <taxon>Mortierellales</taxon>
        <taxon>Mortierellaceae</taxon>
        <taxon>Entomortierella</taxon>
    </lineage>
</organism>
<dbReference type="PROSITE" id="PS00720">
    <property type="entry name" value="RASGEF"/>
    <property type="match status" value="1"/>
</dbReference>
<feature type="region of interest" description="Disordered" evidence="5">
    <location>
        <begin position="90"/>
        <end position="258"/>
    </location>
</feature>
<dbReference type="AlphaFoldDB" id="A0A9P3HAS8"/>
<feature type="compositionally biased region" description="Low complexity" evidence="5">
    <location>
        <begin position="678"/>
        <end position="689"/>
    </location>
</feature>
<dbReference type="PROSITE" id="PS50212">
    <property type="entry name" value="RASGEF_NTER"/>
    <property type="match status" value="1"/>
</dbReference>
<sequence>METLASGPTHEDHYLDQQTEGSVEEPLPEPFIVVRALYAFHSEDPASLSFQKGELIQVLTQLESGWWYGYCPGARGWFPSNYVQVLNEDSEDDHHTVDTNEEDDEEEEEQDEDEQEDEDDNEDDDDQDDDELSNDDLWLPQTTPDGQVFYFNTRTGESSWTLPTPSNRSTAHVEETSLDPAMSSTSDINSNADGNPSQNDTTPAGTARAAGAIADTDSQGTSTRPSSWQTSALPSQYPEGDETNLPPLPPLSNPFDPEPTWESLADHSTGALQNLLHSAEKGYKAYYQIQATQVVEAVRVMLYASGTVDKDSAPVRMHRGLKLHHRQIMAALSKLVLSAKMASGVWPADGAVTKMLADANDVAQAVHQFIFTAQGAGVAVHDVDAKLILGTSSKASSTRKPSLAFSSTSMTSSQASEENIHTILNQLDYYYQSSTKALGLLSSQLEKAIEGSLVSVPPPVSSRLSLGPSILSASQSSQLVAQCQQTITQMGSLLNLVADFYNQTLREFPTIQDQVYIEVRGSKQTLYNNVAALVMAIQLTTDPMVQTSVLQMALEATTTAEKSATTLVGYTQTLATEREKAEKMGKPRGHESTATLVGHPVPFTPMQRQTEIDSYFQDQHGSDLEAGANRNARNRSNSQTSAVSSVSNLSVPTTPGTEFAGRQQPQHYFSHAGEPLHSPSTASTMTATSFHNPSSPQPSSPIMGNENHIADFRGEKLKKMLGDEAPTLKGKNADQPWFLGHDYSLADISFNMDGLVRGGTLPALVERLTLHDGLDATFVSTFLLTYRSFATTSEFFAILFRRFTITPPPGLEPDELQLWTERKQTPIRLRVFNIIKSWLENYYQDDDPEDRDMLQRIKAFSESHVLRETMGFAAVQLIKLVEKRETSDGSIRKMVLNLTSQVPTPILPRNLKRIRFMDLDPQELARQLTVMEATLYNRIKPTELLGTGWIGQDQHKSANVRATIMANNRQAAWFTELIVSESDVKKRVAVIKQLLLLADRLRQLNNFSSLAAINAVFAGSAVHRLHRTMEALPSKVRVAKENLEEFWSPTKSWANYRSELHTANPPMIPFMGLYLTDLTMINDGNKDTFTKGEVTHINFFKRVTAAETIREVQQYQHIPYGLTPVPEIQTYIRKTMEKSKSLTELYDMGLAIEPRNRTTVFFPSQAEPNIQGSGDLGS</sequence>
<dbReference type="Pfam" id="PF25006">
    <property type="entry name" value="DUF7783"/>
    <property type="match status" value="1"/>
</dbReference>
<reference evidence="10" key="1">
    <citation type="submission" date="2021-11" db="EMBL/GenBank/DDBJ databases">
        <authorList>
            <person name="Herlambang A."/>
            <person name="Guo Y."/>
            <person name="Takashima Y."/>
            <person name="Nishizawa T."/>
        </authorList>
    </citation>
    <scope>NUCLEOTIDE SEQUENCE</scope>
    <source>
        <strain evidence="10">E1425</strain>
    </source>
</reference>
<evidence type="ECO:0000313" key="11">
    <source>
        <dbReference type="Proteomes" id="UP000827284"/>
    </source>
</evidence>
<feature type="region of interest" description="Disordered" evidence="5">
    <location>
        <begin position="626"/>
        <end position="706"/>
    </location>
</feature>
<proteinExistence type="predicted"/>
<feature type="domain" description="SH3" evidence="6">
    <location>
        <begin position="29"/>
        <end position="88"/>
    </location>
</feature>
<dbReference type="Gene3D" id="2.30.30.40">
    <property type="entry name" value="SH3 Domains"/>
    <property type="match status" value="1"/>
</dbReference>
<dbReference type="CDD" id="cd00201">
    <property type="entry name" value="WW"/>
    <property type="match status" value="1"/>
</dbReference>
<dbReference type="InterPro" id="IPR036028">
    <property type="entry name" value="SH3-like_dom_sf"/>
</dbReference>
<dbReference type="SUPFAM" id="SSF50044">
    <property type="entry name" value="SH3-domain"/>
    <property type="match status" value="1"/>
</dbReference>
<accession>A0A9P3HAS8</accession>
<dbReference type="PROSITE" id="PS01159">
    <property type="entry name" value="WW_DOMAIN_1"/>
    <property type="match status" value="1"/>
</dbReference>
<evidence type="ECO:0000256" key="1">
    <source>
        <dbReference type="ARBA" id="ARBA00022443"/>
    </source>
</evidence>
<feature type="compositionally biased region" description="Acidic residues" evidence="5">
    <location>
        <begin position="99"/>
        <end position="134"/>
    </location>
</feature>
<dbReference type="PRINTS" id="PR00452">
    <property type="entry name" value="SH3DOMAIN"/>
</dbReference>